<proteinExistence type="predicted"/>
<evidence type="ECO:0000313" key="2">
    <source>
        <dbReference type="Proteomes" id="UP000886501"/>
    </source>
</evidence>
<reference evidence="1" key="2">
    <citation type="journal article" date="2020" name="Nat. Commun.">
        <title>Large-scale genome sequencing of mycorrhizal fungi provides insights into the early evolution of symbiotic traits.</title>
        <authorList>
            <person name="Miyauchi S."/>
            <person name="Kiss E."/>
            <person name="Kuo A."/>
            <person name="Drula E."/>
            <person name="Kohler A."/>
            <person name="Sanchez-Garcia M."/>
            <person name="Morin E."/>
            <person name="Andreopoulos B."/>
            <person name="Barry K.W."/>
            <person name="Bonito G."/>
            <person name="Buee M."/>
            <person name="Carver A."/>
            <person name="Chen C."/>
            <person name="Cichocki N."/>
            <person name="Clum A."/>
            <person name="Culley D."/>
            <person name="Crous P.W."/>
            <person name="Fauchery L."/>
            <person name="Girlanda M."/>
            <person name="Hayes R.D."/>
            <person name="Keri Z."/>
            <person name="LaButti K."/>
            <person name="Lipzen A."/>
            <person name="Lombard V."/>
            <person name="Magnuson J."/>
            <person name="Maillard F."/>
            <person name="Murat C."/>
            <person name="Nolan M."/>
            <person name="Ohm R.A."/>
            <person name="Pangilinan J."/>
            <person name="Pereira M.F."/>
            <person name="Perotto S."/>
            <person name="Peter M."/>
            <person name="Pfister S."/>
            <person name="Riley R."/>
            <person name="Sitrit Y."/>
            <person name="Stielow J.B."/>
            <person name="Szollosi G."/>
            <person name="Zifcakova L."/>
            <person name="Stursova M."/>
            <person name="Spatafora J.W."/>
            <person name="Tedersoo L."/>
            <person name="Vaario L.M."/>
            <person name="Yamada A."/>
            <person name="Yan M."/>
            <person name="Wang P."/>
            <person name="Xu J."/>
            <person name="Bruns T."/>
            <person name="Baldrian P."/>
            <person name="Vilgalys R."/>
            <person name="Dunand C."/>
            <person name="Henrissat B."/>
            <person name="Grigoriev I.V."/>
            <person name="Hibbett D."/>
            <person name="Nagy L.G."/>
            <person name="Martin F.M."/>
        </authorList>
    </citation>
    <scope>NUCLEOTIDE SEQUENCE</scope>
    <source>
        <strain evidence="1">P2</strain>
    </source>
</reference>
<sequence>MYCYGLREGRHQPTSISLSSSIHISPYQSASTDFLLSWLRLVSASGFVGLQ</sequence>
<organism evidence="1 2">
    <name type="scientific">Thelephora ganbajun</name>
    <name type="common">Ganba fungus</name>
    <dbReference type="NCBI Taxonomy" id="370292"/>
    <lineage>
        <taxon>Eukaryota</taxon>
        <taxon>Fungi</taxon>
        <taxon>Dikarya</taxon>
        <taxon>Basidiomycota</taxon>
        <taxon>Agaricomycotina</taxon>
        <taxon>Agaricomycetes</taxon>
        <taxon>Thelephorales</taxon>
        <taxon>Thelephoraceae</taxon>
        <taxon>Thelephora</taxon>
    </lineage>
</organism>
<dbReference type="Proteomes" id="UP000886501">
    <property type="component" value="Unassembled WGS sequence"/>
</dbReference>
<gene>
    <name evidence="1" type="ORF">BDM02DRAFT_3117385</name>
</gene>
<comment type="caution">
    <text evidence="1">The sequence shown here is derived from an EMBL/GenBank/DDBJ whole genome shotgun (WGS) entry which is preliminary data.</text>
</comment>
<protein>
    <submittedName>
        <fullName evidence="1">Uncharacterized protein</fullName>
    </submittedName>
</protein>
<accession>A0ACB6ZCJ2</accession>
<dbReference type="EMBL" id="MU118038">
    <property type="protein sequence ID" value="KAF9647242.1"/>
    <property type="molecule type" value="Genomic_DNA"/>
</dbReference>
<name>A0ACB6ZCJ2_THEGA</name>
<keyword evidence="2" id="KW-1185">Reference proteome</keyword>
<evidence type="ECO:0000313" key="1">
    <source>
        <dbReference type="EMBL" id="KAF9647242.1"/>
    </source>
</evidence>
<reference evidence="1" key="1">
    <citation type="submission" date="2019-10" db="EMBL/GenBank/DDBJ databases">
        <authorList>
            <consortium name="DOE Joint Genome Institute"/>
            <person name="Kuo A."/>
            <person name="Miyauchi S."/>
            <person name="Kiss E."/>
            <person name="Drula E."/>
            <person name="Kohler A."/>
            <person name="Sanchez-Garcia M."/>
            <person name="Andreopoulos B."/>
            <person name="Barry K.W."/>
            <person name="Bonito G."/>
            <person name="Buee M."/>
            <person name="Carver A."/>
            <person name="Chen C."/>
            <person name="Cichocki N."/>
            <person name="Clum A."/>
            <person name="Culley D."/>
            <person name="Crous P.W."/>
            <person name="Fauchery L."/>
            <person name="Girlanda M."/>
            <person name="Hayes R."/>
            <person name="Keri Z."/>
            <person name="Labutti K."/>
            <person name="Lipzen A."/>
            <person name="Lombard V."/>
            <person name="Magnuson J."/>
            <person name="Maillard F."/>
            <person name="Morin E."/>
            <person name="Murat C."/>
            <person name="Nolan M."/>
            <person name="Ohm R."/>
            <person name="Pangilinan J."/>
            <person name="Pereira M."/>
            <person name="Perotto S."/>
            <person name="Peter M."/>
            <person name="Riley R."/>
            <person name="Sitrit Y."/>
            <person name="Stielow B."/>
            <person name="Szollosi G."/>
            <person name="Zifcakova L."/>
            <person name="Stursova M."/>
            <person name="Spatafora J.W."/>
            <person name="Tedersoo L."/>
            <person name="Vaario L.-M."/>
            <person name="Yamada A."/>
            <person name="Yan M."/>
            <person name="Wang P."/>
            <person name="Xu J."/>
            <person name="Bruns T."/>
            <person name="Baldrian P."/>
            <person name="Vilgalys R."/>
            <person name="Henrissat B."/>
            <person name="Grigoriev I.V."/>
            <person name="Hibbett D."/>
            <person name="Nagy L.G."/>
            <person name="Martin F.M."/>
        </authorList>
    </citation>
    <scope>NUCLEOTIDE SEQUENCE</scope>
    <source>
        <strain evidence="1">P2</strain>
    </source>
</reference>